<reference evidence="5" key="1">
    <citation type="journal article" date="2019" name="Sci. Rep.">
        <title>Draft genome of Tanacetum cinerariifolium, the natural source of mosquito coil.</title>
        <authorList>
            <person name="Yamashiro T."/>
            <person name="Shiraishi A."/>
            <person name="Satake H."/>
            <person name="Nakayama K."/>
        </authorList>
    </citation>
    <scope>NUCLEOTIDE SEQUENCE</scope>
</reference>
<feature type="region of interest" description="Disordered" evidence="3">
    <location>
        <begin position="1585"/>
        <end position="1636"/>
    </location>
</feature>
<dbReference type="Pfam" id="PF22936">
    <property type="entry name" value="Pol_BBD"/>
    <property type="match status" value="1"/>
</dbReference>
<comment type="caution">
    <text evidence="5">The sequence shown here is derived from an EMBL/GenBank/DDBJ whole genome shotgun (WGS) entry which is preliminary data.</text>
</comment>
<dbReference type="PANTHER" id="PTHR42648">
    <property type="entry name" value="TRANSPOSASE, PUTATIVE-RELATED"/>
    <property type="match status" value="1"/>
</dbReference>
<feature type="region of interest" description="Disordered" evidence="3">
    <location>
        <begin position="562"/>
        <end position="612"/>
    </location>
</feature>
<feature type="coiled-coil region" evidence="2">
    <location>
        <begin position="356"/>
        <end position="383"/>
    </location>
</feature>
<dbReference type="InterPro" id="IPR054722">
    <property type="entry name" value="PolX-like_BBD"/>
</dbReference>
<keyword evidence="1" id="KW-0645">Protease</keyword>
<protein>
    <submittedName>
        <fullName evidence="5">Integrase, catalytic region, zinc finger, CCHC-type, peptidase aspartic, catalytic</fullName>
    </submittedName>
</protein>
<dbReference type="InterPro" id="IPR012337">
    <property type="entry name" value="RNaseH-like_sf"/>
</dbReference>
<evidence type="ECO:0000256" key="1">
    <source>
        <dbReference type="ARBA" id="ARBA00022670"/>
    </source>
</evidence>
<evidence type="ECO:0000256" key="3">
    <source>
        <dbReference type="SAM" id="MobiDB-lite"/>
    </source>
</evidence>
<keyword evidence="2" id="KW-0175">Coiled coil</keyword>
<name>A0A699GZB3_TANCI</name>
<dbReference type="SUPFAM" id="SSF53098">
    <property type="entry name" value="Ribonuclease H-like"/>
    <property type="match status" value="1"/>
</dbReference>
<organism evidence="5">
    <name type="scientific">Tanacetum cinerariifolium</name>
    <name type="common">Dalmatian daisy</name>
    <name type="synonym">Chrysanthemum cinerariifolium</name>
    <dbReference type="NCBI Taxonomy" id="118510"/>
    <lineage>
        <taxon>Eukaryota</taxon>
        <taxon>Viridiplantae</taxon>
        <taxon>Streptophyta</taxon>
        <taxon>Embryophyta</taxon>
        <taxon>Tracheophyta</taxon>
        <taxon>Spermatophyta</taxon>
        <taxon>Magnoliopsida</taxon>
        <taxon>eudicotyledons</taxon>
        <taxon>Gunneridae</taxon>
        <taxon>Pentapetalae</taxon>
        <taxon>asterids</taxon>
        <taxon>campanulids</taxon>
        <taxon>Asterales</taxon>
        <taxon>Asteraceae</taxon>
        <taxon>Asteroideae</taxon>
        <taxon>Anthemideae</taxon>
        <taxon>Anthemidinae</taxon>
        <taxon>Tanacetum</taxon>
    </lineage>
</organism>
<feature type="compositionally biased region" description="Basic residues" evidence="3">
    <location>
        <begin position="1309"/>
        <end position="1323"/>
    </location>
</feature>
<evidence type="ECO:0000313" key="5">
    <source>
        <dbReference type="EMBL" id="GEW88211.1"/>
    </source>
</evidence>
<dbReference type="EMBL" id="BKCJ010078477">
    <property type="protein sequence ID" value="GEW88211.1"/>
    <property type="molecule type" value="Genomic_DNA"/>
</dbReference>
<evidence type="ECO:0000259" key="4">
    <source>
        <dbReference type="Pfam" id="PF22936"/>
    </source>
</evidence>
<feature type="coiled-coil region" evidence="2">
    <location>
        <begin position="457"/>
        <end position="491"/>
    </location>
</feature>
<feature type="compositionally biased region" description="Polar residues" evidence="3">
    <location>
        <begin position="573"/>
        <end position="596"/>
    </location>
</feature>
<sequence>MNPQGGGAAGYGGAQNRIGNVTQGQARQADDCNAFDSDVDEAPTAQIMFMANLSSADHVTDETGPSYDSDILFEVQYHDHYQDTVCAHHEEHVMHDSVQLDHVVDSHADCMSDSNMISYDQPKPHYNELNKVAIGYKNPLCLTRSKQVQPTLYNGHEIIKHNHAPAIVHNTEDTLEIADLEEIECQDERPRILITAVKLNRGLRDSNYDQLYAYLKQHVENGVTLDEEQLLFITRRQDNIVDNDVDEQPIQDFALNVDIVFQTDDCDAFDSDVDEAPTAQTMFMANLSSADPVYDEVGPSYDLNILSEVHDHDHYQDALCKHHEVYEMHDDVQPNYVVDSHNGYTSDSNMIMYDHQKALTNKIKEIKDVFEELEAEVTQYSVDRKHDARCLALKAELANLRDKSHPGNQEELINHFSKLEVNHLNLQLKYQNLKDSLGNNPPTPDKDTHDFDLVFVIGKMQASLQRKDNVIRQLKKQLSQLQETCSDTDRTLKVRTTNSQITKLTNKHIEQECVIGTCPQGSQQQAAHLAHIPLIRKKQVIVAKPSNKSDSKTDKHVVTVKTQKTNVPVPPSTGVNSCPNASGSQPKSNTKTNRISQAKGINKLPVEDQPRTNKSYLRTSNRVDSSSHLKHAIIQIILWYLDLGCSKHMTGDRSQLMNFVKKFIGTVRFRNDHFGAIMGYGDYVIGDSVISGNGVVKRRNRTLVEAARIMLIFSKALRFLWAEAMATACYNQNRSLIYTRHHKTLYELVHNKKPDLTFFRVFGALCYPTNDIKDLGKLQPTADIGIFVGYAPSRKGTRPAPNFLTPRQISSGLVPNLVPATPCVPPTNKELEILFQLMFDKYLELPCAERPVHPTQAVQALVNSAGIPSSTTIDKDAPSPSISQSSLTLQSHSLHQGLAAEPNYMEDHIVASIDNNPFEEGIDFKESFAPVARIEAIRIFIANAASIFINQSKFALEILKKFGMDLCDSIDTPMVDRLKLDEDPLGILIDQTRFRSMGGSLMYLTASRPDLVFAICMCARSKHIDIHHHVIRNQVERGVVELYFMTTDYQLADIFTKALPQQRFQFILPRLDTIADINAPSGQAPAMAPPVRTDDQILPRIIWVPIGKSNCYLDLEKSQSNPNYKIEMDLLKHTNFFRAFTASSTIPSIYIQQTESISTYIKEEEGYSDCDPKHPVHQTDYHYLQRKHKFHPRPDSPLHLPNEDPVLGYLKFSAKGTKREVFGMPIPGSLITANIQEASYYQEYLENVAKHRRYLAGETRSDQDSPAPKPTKPAKKPKSTAPKAPTRPPVSTPVASAQPVSAPAEPQGKKRKLKISVKPSKAKKPNIVAAEDANLQKALEESMKSMYDVPRGPLPPVVIREPDPRRKAMWINTYSKGVPPYLLDPPDMMNHHMLSLDSLKARNLKRLCMRLMREVKAGSNLDENSEGQAGPDLGNAGADIKSIPSHVSHAGSDRKYMDLDVAAVLLEEPASSSGTLSSLQHLSKDIIFGDLFFNDKPLEANNDKATTETEVESMVSITIQQDMSSTPPMTSPIIDLTSRPESPKRIGKLKYIMANLIQENKGLEERLNSHEARLYTLKQLDIPHQVKDKQENDKIKTKPDKNEKRGKARQCKSPVTVKKIEKEKKIQTKGTKNAKP</sequence>
<dbReference type="InterPro" id="IPR039537">
    <property type="entry name" value="Retrotran_Ty1/copia-like"/>
</dbReference>
<proteinExistence type="predicted"/>
<gene>
    <name evidence="5" type="ORF">Tci_260187</name>
</gene>
<dbReference type="PANTHER" id="PTHR42648:SF18">
    <property type="entry name" value="RETROTRANSPOSON, UNCLASSIFIED-LIKE PROTEIN"/>
    <property type="match status" value="1"/>
</dbReference>
<feature type="compositionally biased region" description="Basic and acidic residues" evidence="3">
    <location>
        <begin position="1585"/>
        <end position="1605"/>
    </location>
</feature>
<feature type="domain" description="Retrovirus-related Pol polyprotein from transposon TNT 1-94-like beta-barrel" evidence="4">
    <location>
        <begin position="639"/>
        <end position="685"/>
    </location>
</feature>
<dbReference type="GO" id="GO:0008233">
    <property type="term" value="F:peptidase activity"/>
    <property type="evidence" value="ECO:0007669"/>
    <property type="project" value="UniProtKB-KW"/>
</dbReference>
<accession>A0A699GZB3</accession>
<dbReference type="GO" id="GO:0006508">
    <property type="term" value="P:proteolysis"/>
    <property type="evidence" value="ECO:0007669"/>
    <property type="project" value="UniProtKB-KW"/>
</dbReference>
<keyword evidence="1" id="KW-0378">Hydrolase</keyword>
<feature type="coiled-coil region" evidence="2">
    <location>
        <begin position="1553"/>
        <end position="1580"/>
    </location>
</feature>
<feature type="compositionally biased region" description="Low complexity" evidence="3">
    <location>
        <begin position="1292"/>
        <end position="1306"/>
    </location>
</feature>
<evidence type="ECO:0000256" key="2">
    <source>
        <dbReference type="SAM" id="Coils"/>
    </source>
</evidence>
<feature type="region of interest" description="Disordered" evidence="3">
    <location>
        <begin position="1257"/>
        <end position="1323"/>
    </location>
</feature>